<protein>
    <submittedName>
        <fullName evidence="1">Kinase-like domain-containing protein</fullName>
    </submittedName>
</protein>
<dbReference type="EMBL" id="MU393429">
    <property type="protein sequence ID" value="KAI4869616.1"/>
    <property type="molecule type" value="Genomic_DNA"/>
</dbReference>
<reference evidence="1 2" key="1">
    <citation type="journal article" date="2022" name="New Phytol.">
        <title>Ecological generalism drives hyperdiversity of secondary metabolite gene clusters in xylarialean endophytes.</title>
        <authorList>
            <person name="Franco M.E.E."/>
            <person name="Wisecaver J.H."/>
            <person name="Arnold A.E."/>
            <person name="Ju Y.M."/>
            <person name="Slot J.C."/>
            <person name="Ahrendt S."/>
            <person name="Moore L.P."/>
            <person name="Eastman K.E."/>
            <person name="Scott K."/>
            <person name="Konkel Z."/>
            <person name="Mondo S.J."/>
            <person name="Kuo A."/>
            <person name="Hayes R.D."/>
            <person name="Haridas S."/>
            <person name="Andreopoulos B."/>
            <person name="Riley R."/>
            <person name="LaButti K."/>
            <person name="Pangilinan J."/>
            <person name="Lipzen A."/>
            <person name="Amirebrahimi M."/>
            <person name="Yan J."/>
            <person name="Adam C."/>
            <person name="Keymanesh K."/>
            <person name="Ng V."/>
            <person name="Louie K."/>
            <person name="Northen T."/>
            <person name="Drula E."/>
            <person name="Henrissat B."/>
            <person name="Hsieh H.M."/>
            <person name="Youens-Clark K."/>
            <person name="Lutzoni F."/>
            <person name="Miadlikowska J."/>
            <person name="Eastwood D.C."/>
            <person name="Hamelin R.C."/>
            <person name="Grigoriev I.V."/>
            <person name="U'Ren J.M."/>
        </authorList>
    </citation>
    <scope>NUCLEOTIDE SEQUENCE [LARGE SCALE GENOMIC DNA]</scope>
    <source>
        <strain evidence="1 2">CBS 119005</strain>
    </source>
</reference>
<comment type="caution">
    <text evidence="1">The sequence shown here is derived from an EMBL/GenBank/DDBJ whole genome shotgun (WGS) entry which is preliminary data.</text>
</comment>
<evidence type="ECO:0000313" key="1">
    <source>
        <dbReference type="EMBL" id="KAI4869616.1"/>
    </source>
</evidence>
<dbReference type="Proteomes" id="UP001497700">
    <property type="component" value="Unassembled WGS sequence"/>
</dbReference>
<sequence>MAGYTPVELPYFAPEDQLPAPLPTFEELVPIMSKLMYLDIEDQIYEKDQKDRGEITEDDNLFMNDRYDFRDTVRFSKDYVVKIGLHVSSNEALSMIYLKENTSIPVPTVYAFYEQDCYRVLIMEYIEGVSLHEYIKGEHPRRSLPFYPNVDEPRDVEPRSLDAEKRDDIAAQLNAYLEEMARLPAPDQFGGIGKYHLFGGPHATAEAANRRIFQGLTGCRSPDFEDIKELYEPFVELCERELPRFCREDSAPVFTHGQFSPESVIIRDDGAAVLIHFENAGFFPRSYEYVSMDSRAYGYADDPTWEQMRSTFPVEFDTYAPKLVSLWTTVVAYVDRSDGLYLAWLRDEFDEEEAIEMYKPRDAPAWLKSLVQKYPPPAPEPPFSPILRLRSSIDDFYDL</sequence>
<keyword evidence="2" id="KW-1185">Reference proteome</keyword>
<gene>
    <name evidence="1" type="ORF">F4820DRAFT_471819</name>
</gene>
<evidence type="ECO:0000313" key="2">
    <source>
        <dbReference type="Proteomes" id="UP001497700"/>
    </source>
</evidence>
<proteinExistence type="predicted"/>
<accession>A0ACB9ZDE7</accession>
<name>A0ACB9ZDE7_9PEZI</name>
<organism evidence="1 2">
    <name type="scientific">Hypoxylon rubiginosum</name>
    <dbReference type="NCBI Taxonomy" id="110542"/>
    <lineage>
        <taxon>Eukaryota</taxon>
        <taxon>Fungi</taxon>
        <taxon>Dikarya</taxon>
        <taxon>Ascomycota</taxon>
        <taxon>Pezizomycotina</taxon>
        <taxon>Sordariomycetes</taxon>
        <taxon>Xylariomycetidae</taxon>
        <taxon>Xylariales</taxon>
        <taxon>Hypoxylaceae</taxon>
        <taxon>Hypoxylon</taxon>
    </lineage>
</organism>